<accession>A0ACC6PPE7</accession>
<protein>
    <submittedName>
        <fullName evidence="1">Cytochrome P450</fullName>
    </submittedName>
</protein>
<evidence type="ECO:0000313" key="1">
    <source>
        <dbReference type="EMBL" id="MEJ8633353.1"/>
    </source>
</evidence>
<comment type="caution">
    <text evidence="1">The sequence shown here is derived from an EMBL/GenBank/DDBJ whole genome shotgun (WGS) entry which is preliminary data.</text>
</comment>
<proteinExistence type="predicted"/>
<organism evidence="1 2">
    <name type="scientific">Streptomyces achmelvichensis</name>
    <dbReference type="NCBI Taxonomy" id="3134111"/>
    <lineage>
        <taxon>Bacteria</taxon>
        <taxon>Bacillati</taxon>
        <taxon>Actinomycetota</taxon>
        <taxon>Actinomycetes</taxon>
        <taxon>Kitasatosporales</taxon>
        <taxon>Streptomycetaceae</taxon>
        <taxon>Streptomyces</taxon>
    </lineage>
</organism>
<dbReference type="EMBL" id="JBBKAJ010000022">
    <property type="protein sequence ID" value="MEJ8633353.1"/>
    <property type="molecule type" value="Genomic_DNA"/>
</dbReference>
<gene>
    <name evidence="1" type="ORF">WKI67_08085</name>
</gene>
<reference evidence="1" key="1">
    <citation type="submission" date="2024-03" db="EMBL/GenBank/DDBJ databases">
        <title>Novel Streptomyces species of biotechnological and ecological value are a feature of Machair soil.</title>
        <authorList>
            <person name="Prole J.R."/>
            <person name="Goodfellow M."/>
            <person name="Allenby N."/>
            <person name="Ward A.C."/>
        </authorList>
    </citation>
    <scope>NUCLEOTIDE SEQUENCE</scope>
    <source>
        <strain evidence="1">MS2.AVA.5</strain>
    </source>
</reference>
<name>A0ACC6PPE7_9ACTN</name>
<evidence type="ECO:0000313" key="2">
    <source>
        <dbReference type="Proteomes" id="UP001377168"/>
    </source>
</evidence>
<keyword evidence="2" id="KW-1185">Reference proteome</keyword>
<dbReference type="Proteomes" id="UP001377168">
    <property type="component" value="Unassembled WGS sequence"/>
</dbReference>
<sequence length="410" mass="44806">MTKGYAWLPDRMRSSGGSPVQTRILGRPATAVHGREAVRFFYDDQHVRRRSALPGPVLDTLFGRGAVHTLDGHQHLARKALFMSLLKNQGAVARLTELVGAEWDAAAREWAMRPAVELFTESSRVLTRAVCDWAGIPLGAAETAELADDLVAMVDGFAAIGPRHLKARAARARREVWLEALIRTARADAGTDPGTDRGTEYPAGSPLRAVALHRDDSGRLLDSHTAAVEVLNIIRPTVAVAWFVTFSAHALERWPGGRDALRRGDPAYAEAFAHEVRRFYPFVPFVGGLAAGELRWQGVVIPEGSLVLLDVYGHQHDPDLWPHPYTFRPERFLGRSVASDELIPQGGGDAATGHRCPGEDITVALLARLSTRLADINYLVPPQDLSISLRRVPTRPSSGFVMSLRVPSDA</sequence>